<dbReference type="CDD" id="cd01428">
    <property type="entry name" value="ADK"/>
    <property type="match status" value="1"/>
</dbReference>
<dbReference type="PRINTS" id="PR00094">
    <property type="entry name" value="ADENYLTKNASE"/>
</dbReference>
<dbReference type="STRING" id="1798384.A3D03_00705"/>
<keyword evidence="5" id="KW-0963">Cytoplasm</keyword>
<dbReference type="GO" id="GO:0005737">
    <property type="term" value="C:cytoplasm"/>
    <property type="evidence" value="ECO:0007669"/>
    <property type="project" value="UniProtKB-SubCell"/>
</dbReference>
<dbReference type="GO" id="GO:0005524">
    <property type="term" value="F:ATP binding"/>
    <property type="evidence" value="ECO:0007669"/>
    <property type="project" value="UniProtKB-UniRule"/>
</dbReference>
<dbReference type="EC" id="2.7.4.3" evidence="5 7"/>
<dbReference type="GO" id="GO:0044209">
    <property type="term" value="P:AMP salvage"/>
    <property type="evidence" value="ECO:0007669"/>
    <property type="project" value="UniProtKB-UniRule"/>
</dbReference>
<comment type="caution">
    <text evidence="8">The sequence shown here is derived from an EMBL/GenBank/DDBJ whole genome shotgun (WGS) entry which is preliminary data.</text>
</comment>
<organism evidence="8 9">
    <name type="scientific">Candidatus Gottesmanbacteria bacterium RIFCSPHIGHO2_02_FULL_40_13</name>
    <dbReference type="NCBI Taxonomy" id="1798384"/>
    <lineage>
        <taxon>Bacteria</taxon>
        <taxon>Candidatus Gottesmaniibacteriota</taxon>
    </lineage>
</organism>
<evidence type="ECO:0000256" key="1">
    <source>
        <dbReference type="ARBA" id="ARBA00022679"/>
    </source>
</evidence>
<dbReference type="UniPathway" id="UPA00588">
    <property type="reaction ID" value="UER00649"/>
</dbReference>
<keyword evidence="3 5" id="KW-0547">Nucleotide-binding</keyword>
<dbReference type="SUPFAM" id="SSF52540">
    <property type="entry name" value="P-loop containing nucleoside triphosphate hydrolases"/>
    <property type="match status" value="1"/>
</dbReference>
<feature type="binding site" evidence="5">
    <location>
        <position position="130"/>
    </location>
    <ligand>
        <name>AMP</name>
        <dbReference type="ChEBI" id="CHEBI:456215"/>
    </ligand>
</feature>
<feature type="binding site" evidence="5">
    <location>
        <position position="93"/>
    </location>
    <ligand>
        <name>AMP</name>
        <dbReference type="ChEBI" id="CHEBI:456215"/>
    </ligand>
</feature>
<dbReference type="Proteomes" id="UP000177092">
    <property type="component" value="Unassembled WGS sequence"/>
</dbReference>
<dbReference type="AlphaFoldDB" id="A0A1F6A771"/>
<dbReference type="HAMAP" id="MF_00235">
    <property type="entry name" value="Adenylate_kinase_Adk"/>
    <property type="match status" value="1"/>
</dbReference>
<feature type="binding site" evidence="5">
    <location>
        <position position="149"/>
    </location>
    <ligand>
        <name>AMP</name>
        <dbReference type="ChEBI" id="CHEBI:456215"/>
    </ligand>
</feature>
<dbReference type="EMBL" id="MFJN01000044">
    <property type="protein sequence ID" value="OGG20525.1"/>
    <property type="molecule type" value="Genomic_DNA"/>
</dbReference>
<comment type="catalytic activity">
    <reaction evidence="5 7">
        <text>AMP + ATP = 2 ADP</text>
        <dbReference type="Rhea" id="RHEA:12973"/>
        <dbReference type="ChEBI" id="CHEBI:30616"/>
        <dbReference type="ChEBI" id="CHEBI:456215"/>
        <dbReference type="ChEBI" id="CHEBI:456216"/>
        <dbReference type="EC" id="2.7.4.3"/>
    </reaction>
</comment>
<dbReference type="PANTHER" id="PTHR23359">
    <property type="entry name" value="NUCLEOTIDE KINASE"/>
    <property type="match status" value="1"/>
</dbReference>
<feature type="binding site" evidence="5">
    <location>
        <position position="177"/>
    </location>
    <ligand>
        <name>ATP</name>
        <dbReference type="ChEBI" id="CHEBI:30616"/>
    </ligand>
</feature>
<evidence type="ECO:0000256" key="4">
    <source>
        <dbReference type="ARBA" id="ARBA00022777"/>
    </source>
</evidence>
<feature type="binding site" evidence="5">
    <location>
        <position position="36"/>
    </location>
    <ligand>
        <name>AMP</name>
        <dbReference type="ChEBI" id="CHEBI:456215"/>
    </ligand>
</feature>
<keyword evidence="4 5" id="KW-0418">Kinase</keyword>
<name>A0A1F6A771_9BACT</name>
<sequence>MHLIIYGSEGSGKGTQAKLLSGKYRLGIITSGDLVRNEALTDANHLGKVCQDALESGKYVPDEEMFNLWSKKLNSREAKKGFILDGFPRNVHQAEFLLSKVKESGYSIDRVIYLKIGDEEAIKRLSLRKRQLFAGSSVVHDTPERIKSRLSVYREKEKDLLDFFRRKKKLTEINGEQEIEKIFQDIVTGLRDF</sequence>
<comment type="pathway">
    <text evidence="5">Purine metabolism; AMP biosynthesis via salvage pathway; AMP from ADP: step 1/1.</text>
</comment>
<dbReference type="Pfam" id="PF00406">
    <property type="entry name" value="ADK"/>
    <property type="match status" value="1"/>
</dbReference>
<comment type="caution">
    <text evidence="5">Lacks conserved residue(s) required for the propagation of feature annotation.</text>
</comment>
<feature type="binding site" evidence="5">
    <location>
        <position position="128"/>
    </location>
    <ligand>
        <name>ATP</name>
        <dbReference type="ChEBI" id="CHEBI:30616"/>
    </ligand>
</feature>
<evidence type="ECO:0000313" key="8">
    <source>
        <dbReference type="EMBL" id="OGG20525.1"/>
    </source>
</evidence>
<dbReference type="PROSITE" id="PS00113">
    <property type="entry name" value="ADENYLATE_KINASE"/>
    <property type="match status" value="1"/>
</dbReference>
<evidence type="ECO:0000313" key="9">
    <source>
        <dbReference type="Proteomes" id="UP000177092"/>
    </source>
</evidence>
<evidence type="ECO:0000256" key="3">
    <source>
        <dbReference type="ARBA" id="ARBA00022741"/>
    </source>
</evidence>
<dbReference type="InterPro" id="IPR033690">
    <property type="entry name" value="Adenylat_kinase_CS"/>
</dbReference>
<dbReference type="InterPro" id="IPR000850">
    <property type="entry name" value="Adenylat/UMP-CMP_kin"/>
</dbReference>
<evidence type="ECO:0000256" key="5">
    <source>
        <dbReference type="HAMAP-Rule" id="MF_00235"/>
    </source>
</evidence>
<evidence type="ECO:0000256" key="2">
    <source>
        <dbReference type="ARBA" id="ARBA00022727"/>
    </source>
</evidence>
<evidence type="ECO:0000256" key="7">
    <source>
        <dbReference type="RuleBase" id="RU003331"/>
    </source>
</evidence>
<accession>A0A1F6A771</accession>
<feature type="binding site" evidence="5">
    <location>
        <position position="31"/>
    </location>
    <ligand>
        <name>AMP</name>
        <dbReference type="ChEBI" id="CHEBI:456215"/>
    </ligand>
</feature>
<feature type="binding site" evidence="5">
    <location>
        <begin position="86"/>
        <end position="89"/>
    </location>
    <ligand>
        <name>AMP</name>
        <dbReference type="ChEBI" id="CHEBI:456215"/>
    </ligand>
</feature>
<gene>
    <name evidence="5" type="primary">adk</name>
    <name evidence="8" type="ORF">A3D03_00705</name>
</gene>
<reference evidence="8 9" key="1">
    <citation type="journal article" date="2016" name="Nat. Commun.">
        <title>Thousands of microbial genomes shed light on interconnected biogeochemical processes in an aquifer system.</title>
        <authorList>
            <person name="Anantharaman K."/>
            <person name="Brown C.T."/>
            <person name="Hug L.A."/>
            <person name="Sharon I."/>
            <person name="Castelle C.J."/>
            <person name="Probst A.J."/>
            <person name="Thomas B.C."/>
            <person name="Singh A."/>
            <person name="Wilkins M.J."/>
            <person name="Karaoz U."/>
            <person name="Brodie E.L."/>
            <person name="Williams K.H."/>
            <person name="Hubbard S.S."/>
            <person name="Banfield J.F."/>
        </authorList>
    </citation>
    <scope>NUCLEOTIDE SEQUENCE [LARGE SCALE GENOMIC DNA]</scope>
</reference>
<evidence type="ECO:0000256" key="6">
    <source>
        <dbReference type="RuleBase" id="RU003330"/>
    </source>
</evidence>
<keyword evidence="1 5" id="KW-0808">Transferase</keyword>
<comment type="similarity">
    <text evidence="5 6">Belongs to the adenylate kinase family.</text>
</comment>
<keyword evidence="5 7" id="KW-0067">ATP-binding</keyword>
<keyword evidence="2 5" id="KW-0545">Nucleotide biosynthesis</keyword>
<dbReference type="InterPro" id="IPR027417">
    <property type="entry name" value="P-loop_NTPase"/>
</dbReference>
<dbReference type="GO" id="GO:0004017">
    <property type="term" value="F:AMP kinase activity"/>
    <property type="evidence" value="ECO:0007669"/>
    <property type="project" value="UniProtKB-UniRule"/>
</dbReference>
<protein>
    <recommendedName>
        <fullName evidence="5 7">Adenylate kinase</fullName>
        <shortName evidence="5">AK</shortName>
        <ecNumber evidence="5 7">2.7.4.3</ecNumber>
    </recommendedName>
    <alternativeName>
        <fullName evidence="5">ATP-AMP transphosphorylase</fullName>
    </alternativeName>
    <alternativeName>
        <fullName evidence="5">ATP:AMP phosphotransferase</fullName>
    </alternativeName>
    <alternativeName>
        <fullName evidence="5">Adenylate monophosphate kinase</fullName>
    </alternativeName>
</protein>
<proteinExistence type="inferred from homology"/>
<comment type="subunit">
    <text evidence="5 7">Monomer.</text>
</comment>
<feature type="binding site" evidence="5">
    <location>
        <begin position="10"/>
        <end position="15"/>
    </location>
    <ligand>
        <name>ATP</name>
        <dbReference type="ChEBI" id="CHEBI:30616"/>
    </ligand>
</feature>
<comment type="subcellular location">
    <subcellularLocation>
        <location evidence="5 7">Cytoplasm</location>
    </subcellularLocation>
</comment>
<comment type="domain">
    <text evidence="5">Consists of three domains, a large central CORE domain and two small peripheral domains, NMPbind and LID, which undergo movements during catalysis. The LID domain closes over the site of phosphoryl transfer upon ATP binding. Assembling and dissambling the active center during each catalytic cycle provides an effective means to prevent ATP hydrolysis.</text>
</comment>
<feature type="binding site" evidence="5">
    <location>
        <begin position="58"/>
        <end position="60"/>
    </location>
    <ligand>
        <name>AMP</name>
        <dbReference type="ChEBI" id="CHEBI:456215"/>
    </ligand>
</feature>
<dbReference type="Gene3D" id="3.40.50.300">
    <property type="entry name" value="P-loop containing nucleotide triphosphate hydrolases"/>
    <property type="match status" value="1"/>
</dbReference>
<comment type="function">
    <text evidence="5">Catalyzes the reversible transfer of the terminal phosphate group between ATP and AMP. Plays an important role in cellular energy homeostasis and in adenine nucleotide metabolism.</text>
</comment>